<evidence type="ECO:0000313" key="6">
    <source>
        <dbReference type="EMBL" id="EDT72698.1"/>
    </source>
</evidence>
<sequence>MDILLQDVSKKYGSKKVVDNININIPSGKIYGFLGLNGAGKTTTMRMMTGLTPISNGKIIFNGKPYLEMIDKYDTFGAFISTPSYYKNLTAYENLAMIQRIIKKPLNEVDRVLKLVGLNDSKYKKVSEFSFGMKQRLGLAFAFLNDPDVLILDEPTNGLDPKGIVEIRNLLYSLSKIEGKTIFISSHNIAELEQIADIIGIIHKGKIIFQGSLETLYNKAGLTYNIEVDNKEKMIAFLNEEKILFESNYNTFEIVILKKEIPSIIDKIRDRGISIYEIVPNKSLEKIFLKLTGGGEM</sequence>
<accession>B1V0D6</accession>
<organism evidence="6 7">
    <name type="scientific">Clostridium perfringens D str. JGS1721</name>
    <dbReference type="NCBI Taxonomy" id="488537"/>
    <lineage>
        <taxon>Bacteria</taxon>
        <taxon>Bacillati</taxon>
        <taxon>Bacillota</taxon>
        <taxon>Clostridia</taxon>
        <taxon>Eubacteriales</taxon>
        <taxon>Clostridiaceae</taxon>
        <taxon>Clostridium</taxon>
    </lineage>
</organism>
<name>B1V0D6_CLOPF</name>
<dbReference type="Gene3D" id="3.40.50.300">
    <property type="entry name" value="P-loop containing nucleotide triphosphate hydrolases"/>
    <property type="match status" value="1"/>
</dbReference>
<evidence type="ECO:0000256" key="3">
    <source>
        <dbReference type="ARBA" id="ARBA00022741"/>
    </source>
</evidence>
<comment type="similarity">
    <text evidence="1">Belongs to the ABC transporter superfamily.</text>
</comment>
<dbReference type="Pfam" id="PF00005">
    <property type="entry name" value="ABC_tran"/>
    <property type="match status" value="1"/>
</dbReference>
<dbReference type="InterPro" id="IPR027417">
    <property type="entry name" value="P-loop_NTPase"/>
</dbReference>
<dbReference type="SUPFAM" id="SSF52540">
    <property type="entry name" value="P-loop containing nucleoside triphosphate hydrolases"/>
    <property type="match status" value="1"/>
</dbReference>
<dbReference type="GO" id="GO:0005524">
    <property type="term" value="F:ATP binding"/>
    <property type="evidence" value="ECO:0007669"/>
    <property type="project" value="UniProtKB-KW"/>
</dbReference>
<evidence type="ECO:0000256" key="1">
    <source>
        <dbReference type="ARBA" id="ARBA00005417"/>
    </source>
</evidence>
<dbReference type="PANTHER" id="PTHR43335:SF4">
    <property type="entry name" value="ABC TRANSPORTER, ATP-BINDING PROTEIN"/>
    <property type="match status" value="1"/>
</dbReference>
<gene>
    <name evidence="6" type="ORF">CJD_0436</name>
</gene>
<evidence type="ECO:0000313" key="7">
    <source>
        <dbReference type="Proteomes" id="UP000003188"/>
    </source>
</evidence>
<feature type="domain" description="ABC transporter" evidence="5">
    <location>
        <begin position="3"/>
        <end position="229"/>
    </location>
</feature>
<dbReference type="PROSITE" id="PS50893">
    <property type="entry name" value="ABC_TRANSPORTER_2"/>
    <property type="match status" value="1"/>
</dbReference>
<evidence type="ECO:0000256" key="2">
    <source>
        <dbReference type="ARBA" id="ARBA00022448"/>
    </source>
</evidence>
<protein>
    <submittedName>
        <fullName evidence="6">Bacitracin transport ATP-binding protein BcrA</fullName>
    </submittedName>
</protein>
<keyword evidence="4 6" id="KW-0067">ATP-binding</keyword>
<dbReference type="EMBL" id="ABOO01000006">
    <property type="protein sequence ID" value="EDT72698.1"/>
    <property type="molecule type" value="Genomic_DNA"/>
</dbReference>
<dbReference type="RefSeq" id="WP_003473807.1">
    <property type="nucleotide sequence ID" value="NZ_ABOO01000006.1"/>
</dbReference>
<dbReference type="AlphaFoldDB" id="B1V0D6"/>
<comment type="caution">
    <text evidence="6">The sequence shown here is derived from an EMBL/GenBank/DDBJ whole genome shotgun (WGS) entry which is preliminary data.</text>
</comment>
<dbReference type="GO" id="GO:0016887">
    <property type="term" value="F:ATP hydrolysis activity"/>
    <property type="evidence" value="ECO:0007669"/>
    <property type="project" value="InterPro"/>
</dbReference>
<evidence type="ECO:0000256" key="4">
    <source>
        <dbReference type="ARBA" id="ARBA00022840"/>
    </source>
</evidence>
<dbReference type="SMART" id="SM00382">
    <property type="entry name" value="AAA"/>
    <property type="match status" value="1"/>
</dbReference>
<proteinExistence type="inferred from homology"/>
<dbReference type="PANTHER" id="PTHR43335">
    <property type="entry name" value="ABC TRANSPORTER, ATP-BINDING PROTEIN"/>
    <property type="match status" value="1"/>
</dbReference>
<keyword evidence="2" id="KW-0813">Transport</keyword>
<reference evidence="6 7" key="1">
    <citation type="submission" date="2008-03" db="EMBL/GenBank/DDBJ databases">
        <authorList>
            <person name="Paulsen I."/>
            <person name="Sebastian Y."/>
        </authorList>
    </citation>
    <scope>NUCLEOTIDE SEQUENCE [LARGE SCALE GENOMIC DNA]</scope>
    <source>
        <strain evidence="7">D str. JGS1721</strain>
    </source>
</reference>
<dbReference type="InterPro" id="IPR003439">
    <property type="entry name" value="ABC_transporter-like_ATP-bd"/>
</dbReference>
<keyword evidence="3" id="KW-0547">Nucleotide-binding</keyword>
<dbReference type="InterPro" id="IPR003593">
    <property type="entry name" value="AAA+_ATPase"/>
</dbReference>
<evidence type="ECO:0000259" key="5">
    <source>
        <dbReference type="PROSITE" id="PS50893"/>
    </source>
</evidence>
<dbReference type="Proteomes" id="UP000003188">
    <property type="component" value="Unassembled WGS sequence"/>
</dbReference>